<evidence type="ECO:0000313" key="3">
    <source>
        <dbReference type="Proteomes" id="UP000722459"/>
    </source>
</evidence>
<protein>
    <submittedName>
        <fullName evidence="2">Glycosyltransferase family 25 protein</fullName>
    </submittedName>
</protein>
<dbReference type="AlphaFoldDB" id="A0A8T5GEV2"/>
<dbReference type="Pfam" id="PF01755">
    <property type="entry name" value="Glyco_transf_25"/>
    <property type="match status" value="1"/>
</dbReference>
<dbReference type="SUPFAM" id="SSF53756">
    <property type="entry name" value="UDP-Glycosyltransferase/glycogen phosphorylase"/>
    <property type="match status" value="1"/>
</dbReference>
<evidence type="ECO:0000313" key="2">
    <source>
        <dbReference type="EMBL" id="MBT4870432.1"/>
    </source>
</evidence>
<organism evidence="2 3">
    <name type="scientific">Candidatus Iainarchaeum sp</name>
    <dbReference type="NCBI Taxonomy" id="3101447"/>
    <lineage>
        <taxon>Archaea</taxon>
        <taxon>Candidatus Iainarchaeota</taxon>
        <taxon>Candidatus Iainarchaeia</taxon>
        <taxon>Candidatus Iainarchaeales</taxon>
        <taxon>Candidatus Iainarchaeaceae</taxon>
        <taxon>Candidatus Iainarchaeum</taxon>
    </lineage>
</organism>
<proteinExistence type="predicted"/>
<sequence>MAKNKETKEEEKPYVIFTISGGIGKNIMATAVIKSIKKKYNNHNLVIITAWPDVFLNNPNVYRVFRFGNTPYFMEDYIKDDTIIFQIDPYHHDSFIHKKKHLIEAWCDTYNLECVSKEPEIFLTPREKQFVKNKFNRNKPLFVIQTNGGVGGPNQLKYSWSRDIPLNQAQTVVDEMNKTHHVMHIRKPDQLALNNCEPVSVSLRELFGLIAISDKRLFNESFGYHCAAAFKLPSTVCFVGTKPEVYSYESNTNIIPQDEKIFIHTVDKFMEDSPWAGEKLYECPYEVEKLFSITSIVEAIKKQPENKEAPKPTQAVMERENLANMQSSDSLRSQNIGVAGLQATNPIQSTVSPDGSPSNTIGNFVDNYFDKIYVINMDKRKDRWEQVQEQLASSNITKFERMSGVALTDKELAKIPKEEYENFNGLKVIKKEDKDLKETYIKGAIGCRRSHLNCIKDAKEKGYYKILILEDDVIINPQINENLFQVMQQIGDGWQLLYLGGDYWENNSIYQTSSYALDGIVFDKIIDEMEKSGSETDFFYVEKIQKNVVMRKVVPPLIIQRKEDSDIPTQKTKKKTLQA</sequence>
<dbReference type="InterPro" id="IPR002654">
    <property type="entry name" value="Glyco_trans_25"/>
</dbReference>
<feature type="domain" description="Glycosyl transferase family 25" evidence="1">
    <location>
        <begin position="370"/>
        <end position="506"/>
    </location>
</feature>
<reference evidence="2" key="1">
    <citation type="journal article" date="2021" name="ISME J.">
        <title>Mercury methylation by metabolically versatile and cosmopolitan marine bacteria.</title>
        <authorList>
            <person name="Lin H."/>
            <person name="Ascher D.B."/>
            <person name="Myung Y."/>
            <person name="Lamborg C.H."/>
            <person name="Hallam S.J."/>
            <person name="Gionfriddo C.M."/>
            <person name="Holt K.E."/>
            <person name="Moreau J.W."/>
        </authorList>
    </citation>
    <scope>NUCLEOTIDE SEQUENCE</scope>
    <source>
        <strain evidence="2">SI075_bin30</strain>
    </source>
</reference>
<evidence type="ECO:0000259" key="1">
    <source>
        <dbReference type="Pfam" id="PF01755"/>
    </source>
</evidence>
<dbReference type="CDD" id="cd06532">
    <property type="entry name" value="Glyco_transf_25"/>
    <property type="match status" value="1"/>
</dbReference>
<dbReference type="EMBL" id="JABJNZ010000035">
    <property type="protein sequence ID" value="MBT4870432.1"/>
    <property type="molecule type" value="Genomic_DNA"/>
</dbReference>
<accession>A0A8T5GEV2</accession>
<comment type="caution">
    <text evidence="2">The sequence shown here is derived from an EMBL/GenBank/DDBJ whole genome shotgun (WGS) entry which is preliminary data.</text>
</comment>
<name>A0A8T5GEV2_9ARCH</name>
<dbReference type="Proteomes" id="UP000722459">
    <property type="component" value="Unassembled WGS sequence"/>
</dbReference>
<gene>
    <name evidence="2" type="ORF">HON47_02575</name>
</gene>